<dbReference type="EMBL" id="BK015613">
    <property type="protein sequence ID" value="DAE15850.1"/>
    <property type="molecule type" value="Genomic_DNA"/>
</dbReference>
<keyword evidence="1" id="KW-0732">Signal</keyword>
<feature type="transmembrane region" description="Helical" evidence="2">
    <location>
        <begin position="7"/>
        <end position="24"/>
    </location>
</feature>
<evidence type="ECO:0000313" key="4">
    <source>
        <dbReference type="EMBL" id="DAE15850.1"/>
    </source>
</evidence>
<dbReference type="Pfam" id="PF16729">
    <property type="entry name" value="DUF5067"/>
    <property type="match status" value="1"/>
</dbReference>
<protein>
    <recommendedName>
        <fullName evidence="3">DUF5067 domain-containing protein</fullName>
    </recommendedName>
</protein>
<evidence type="ECO:0000256" key="1">
    <source>
        <dbReference type="ARBA" id="ARBA00022729"/>
    </source>
</evidence>
<name>A0A8S5QAA0_9CAUD</name>
<keyword evidence="2" id="KW-0812">Transmembrane</keyword>
<dbReference type="InterPro" id="IPR029050">
    <property type="entry name" value="Immunoprotect_excell_Ig-like"/>
</dbReference>
<dbReference type="Gene3D" id="2.60.40.1240">
    <property type="match status" value="1"/>
</dbReference>
<sequence>MKKKKKLYIGLAIAFVLVLIIVYGNRNTDTKTENTNTTTEKSSDNATYNNTEFKYLKHEIINNNEKDILIVYFDFTNNSKDNTRAAYNYDINCFQNGVELDYPLLKVVEEEDNIMKEIQPNTTITIAEAFILNDRSNVDLEVEAHSSFINKKLIKKALTLE</sequence>
<keyword evidence="2" id="KW-0472">Membrane</keyword>
<reference evidence="4" key="1">
    <citation type="journal article" date="2021" name="Proc. Natl. Acad. Sci. U.S.A.">
        <title>A Catalog of Tens of Thousands of Viruses from Human Metagenomes Reveals Hidden Associations with Chronic Diseases.</title>
        <authorList>
            <person name="Tisza M.J."/>
            <person name="Buck C.B."/>
        </authorList>
    </citation>
    <scope>NUCLEOTIDE SEQUENCE</scope>
    <source>
        <strain evidence="4">Ctu9a31</strain>
    </source>
</reference>
<evidence type="ECO:0000259" key="3">
    <source>
        <dbReference type="Pfam" id="PF16729"/>
    </source>
</evidence>
<proteinExistence type="predicted"/>
<keyword evidence="2" id="KW-1133">Transmembrane helix</keyword>
<dbReference type="InterPro" id="IPR031989">
    <property type="entry name" value="DUF5067"/>
</dbReference>
<organism evidence="4">
    <name type="scientific">Siphoviridae sp. ctu9a31</name>
    <dbReference type="NCBI Taxonomy" id="2825712"/>
    <lineage>
        <taxon>Viruses</taxon>
        <taxon>Duplodnaviria</taxon>
        <taxon>Heunggongvirae</taxon>
        <taxon>Uroviricota</taxon>
        <taxon>Caudoviricetes</taxon>
    </lineage>
</organism>
<accession>A0A8S5QAA0</accession>
<feature type="domain" description="DUF5067" evidence="3">
    <location>
        <begin position="27"/>
        <end position="143"/>
    </location>
</feature>
<evidence type="ECO:0000256" key="2">
    <source>
        <dbReference type="SAM" id="Phobius"/>
    </source>
</evidence>